<sequence length="68" mass="7859">MHNEALGFGRDRIAGLPEDIGKYKTQHYATLLLVLLTCKMADLLPWSWCWIIILQVLKNLLQFFDAVL</sequence>
<dbReference type="Proteomes" id="UP000813018">
    <property type="component" value="Unassembled WGS sequence"/>
</dbReference>
<evidence type="ECO:0000313" key="2">
    <source>
        <dbReference type="EMBL" id="MBW7466919.1"/>
    </source>
</evidence>
<evidence type="ECO:0000313" key="3">
    <source>
        <dbReference type="Proteomes" id="UP000813018"/>
    </source>
</evidence>
<keyword evidence="1" id="KW-0812">Transmembrane</keyword>
<proteinExistence type="predicted"/>
<dbReference type="EMBL" id="JAHYXK010000004">
    <property type="protein sequence ID" value="MBW7466919.1"/>
    <property type="molecule type" value="Genomic_DNA"/>
</dbReference>
<name>A0ABS7CSU1_9BACT</name>
<protein>
    <submittedName>
        <fullName evidence="2">Uncharacterized protein</fullName>
    </submittedName>
</protein>
<keyword evidence="1" id="KW-1133">Transmembrane helix</keyword>
<keyword evidence="1" id="KW-0472">Membrane</keyword>
<keyword evidence="3" id="KW-1185">Reference proteome</keyword>
<gene>
    <name evidence="2" type="ORF">K0O23_07550</name>
</gene>
<reference evidence="2 3" key="1">
    <citation type="journal article" date="2016" name="Int. J. Syst. Evol. Microbiol.">
        <title>Pontibacter aydingkolensis sp. nov., isolated from soil of a salt lake.</title>
        <authorList>
            <person name="Osman G."/>
            <person name="Zhang T."/>
            <person name="Lou K."/>
            <person name="Gao Y."/>
            <person name="Chang W."/>
            <person name="Lin Q."/>
            <person name="Yang H.M."/>
            <person name="Huo X.D."/>
            <person name="Wang N."/>
        </authorList>
    </citation>
    <scope>NUCLEOTIDE SEQUENCE [LARGE SCALE GENOMIC DNA]</scope>
    <source>
        <strain evidence="2 3">KACC 19255</strain>
    </source>
</reference>
<feature type="transmembrane region" description="Helical" evidence="1">
    <location>
        <begin position="31"/>
        <end position="53"/>
    </location>
</feature>
<comment type="caution">
    <text evidence="2">The sequence shown here is derived from an EMBL/GenBank/DDBJ whole genome shotgun (WGS) entry which is preliminary data.</text>
</comment>
<evidence type="ECO:0000256" key="1">
    <source>
        <dbReference type="SAM" id="Phobius"/>
    </source>
</evidence>
<organism evidence="2 3">
    <name type="scientific">Pontibacter aydingkolensis</name>
    <dbReference type="NCBI Taxonomy" id="1911536"/>
    <lineage>
        <taxon>Bacteria</taxon>
        <taxon>Pseudomonadati</taxon>
        <taxon>Bacteroidota</taxon>
        <taxon>Cytophagia</taxon>
        <taxon>Cytophagales</taxon>
        <taxon>Hymenobacteraceae</taxon>
        <taxon>Pontibacter</taxon>
    </lineage>
</organism>
<dbReference type="RefSeq" id="WP_219876790.1">
    <property type="nucleotide sequence ID" value="NZ_JAHYXK010000004.1"/>
</dbReference>
<accession>A0ABS7CSU1</accession>